<accession>A0A0J6IA32</accession>
<feature type="transmembrane region" description="Helical" evidence="2">
    <location>
        <begin position="519"/>
        <end position="545"/>
    </location>
</feature>
<evidence type="ECO:0000256" key="1">
    <source>
        <dbReference type="SAM" id="MobiDB-lite"/>
    </source>
</evidence>
<feature type="transmembrane region" description="Helical" evidence="2">
    <location>
        <begin position="679"/>
        <end position="697"/>
    </location>
</feature>
<reference evidence="4" key="2">
    <citation type="journal article" date="2009" name="Genome Res.">
        <title>Comparative genomic analyses of the human fungal pathogens Coccidioides and their relatives.</title>
        <authorList>
            <person name="Sharpton T.J."/>
            <person name="Stajich J.E."/>
            <person name="Rounsley S.D."/>
            <person name="Gardner M.J."/>
            <person name="Wortman J.R."/>
            <person name="Jordar V.S."/>
            <person name="Maiti R."/>
            <person name="Kodira C.D."/>
            <person name="Neafsey D.E."/>
            <person name="Zeng Q."/>
            <person name="Hung C.-Y."/>
            <person name="McMahan C."/>
            <person name="Muszewska A."/>
            <person name="Grynberg M."/>
            <person name="Mandel M.A."/>
            <person name="Kellner E.M."/>
            <person name="Barker B.M."/>
            <person name="Galgiani J.N."/>
            <person name="Orbach M.J."/>
            <person name="Kirkland T.N."/>
            <person name="Cole G.T."/>
            <person name="Henn M.R."/>
            <person name="Birren B.W."/>
            <person name="Taylor J.W."/>
        </authorList>
    </citation>
    <scope>NUCLEOTIDE SEQUENCE [LARGE SCALE GENOMIC DNA]</scope>
    <source>
        <strain evidence="4">RMSCC 3488</strain>
    </source>
</reference>
<reference evidence="3 4" key="1">
    <citation type="submission" date="2007-06" db="EMBL/GenBank/DDBJ databases">
        <title>The Genome Sequence of Coccidioides posadasii RMSCC_3488.</title>
        <authorList>
            <consortium name="Coccidioides Genome Resources Consortium"/>
            <consortium name="The Broad Institute Genome Sequencing Platform"/>
            <person name="Henn M.R."/>
            <person name="Sykes S."/>
            <person name="Young S."/>
            <person name="Jaffe D."/>
            <person name="Berlin A."/>
            <person name="Alvarez P."/>
            <person name="Butler J."/>
            <person name="Gnerre S."/>
            <person name="Grabherr M."/>
            <person name="Mauceli E."/>
            <person name="Brockman W."/>
            <person name="Kodira C."/>
            <person name="Alvarado L."/>
            <person name="Zeng Q."/>
            <person name="Crawford M."/>
            <person name="Antoine C."/>
            <person name="Devon K."/>
            <person name="Galgiani J."/>
            <person name="Orsborn K."/>
            <person name="Lewis M.L."/>
            <person name="Nusbaum C."/>
            <person name="Galagan J."/>
            <person name="Birren B."/>
        </authorList>
    </citation>
    <scope>NUCLEOTIDE SEQUENCE [LARGE SCALE GENOMIC DNA]</scope>
    <source>
        <strain evidence="3 4">RMSCC 3488</strain>
    </source>
</reference>
<dbReference type="PANTHER" id="PTHR37544:SF1">
    <property type="entry name" value="PHOSPHORIBOSYLAMINOIMIDAZOLE-SUCCINOCARBOXAMIDE SYNTHASE"/>
    <property type="match status" value="1"/>
</dbReference>
<feature type="transmembrane region" description="Helical" evidence="2">
    <location>
        <begin position="163"/>
        <end position="186"/>
    </location>
</feature>
<proteinExistence type="predicted"/>
<evidence type="ECO:0000313" key="3">
    <source>
        <dbReference type="EMBL" id="KMM68447.1"/>
    </source>
</evidence>
<dbReference type="InterPro" id="IPR021840">
    <property type="entry name" value="DUF3433"/>
</dbReference>
<organism evidence="3 4">
    <name type="scientific">Coccidioides posadasii RMSCC 3488</name>
    <dbReference type="NCBI Taxonomy" id="454284"/>
    <lineage>
        <taxon>Eukaryota</taxon>
        <taxon>Fungi</taxon>
        <taxon>Dikarya</taxon>
        <taxon>Ascomycota</taxon>
        <taxon>Pezizomycotina</taxon>
        <taxon>Eurotiomycetes</taxon>
        <taxon>Eurotiomycetidae</taxon>
        <taxon>Onygenales</taxon>
        <taxon>Onygenaceae</taxon>
        <taxon>Coccidioides</taxon>
    </lineage>
</organism>
<keyword evidence="2" id="KW-1133">Transmembrane helix</keyword>
<feature type="transmembrane region" description="Helical" evidence="2">
    <location>
        <begin position="56"/>
        <end position="76"/>
    </location>
</feature>
<dbReference type="EMBL" id="DS268111">
    <property type="protein sequence ID" value="KMM68447.1"/>
    <property type="molecule type" value="Genomic_DNA"/>
</dbReference>
<gene>
    <name evidence="3" type="ORF">CPAG_04774</name>
</gene>
<feature type="transmembrane region" description="Helical" evidence="2">
    <location>
        <begin position="96"/>
        <end position="117"/>
    </location>
</feature>
<reference evidence="4" key="3">
    <citation type="journal article" date="2010" name="Genome Res.">
        <title>Population genomic sequencing of Coccidioides fungi reveals recent hybridization and transposon control.</title>
        <authorList>
            <person name="Neafsey D.E."/>
            <person name="Barker B.M."/>
            <person name="Sharpton T.J."/>
            <person name="Stajich J.E."/>
            <person name="Park D.J."/>
            <person name="Whiston E."/>
            <person name="Hung C.-Y."/>
            <person name="McMahan C."/>
            <person name="White J."/>
            <person name="Sykes S."/>
            <person name="Heiman D."/>
            <person name="Young S."/>
            <person name="Zeng Q."/>
            <person name="Abouelleil A."/>
            <person name="Aftuck L."/>
            <person name="Bessette D."/>
            <person name="Brown A."/>
            <person name="FitzGerald M."/>
            <person name="Lui A."/>
            <person name="Macdonald J.P."/>
            <person name="Priest M."/>
            <person name="Orbach M.J."/>
            <person name="Galgiani J.N."/>
            <person name="Kirkland T.N."/>
            <person name="Cole G.T."/>
            <person name="Birren B.W."/>
            <person name="Henn M.R."/>
            <person name="Taylor J.W."/>
            <person name="Rounsley S.D."/>
        </authorList>
    </citation>
    <scope>NUCLEOTIDE SEQUENCE [LARGE SCALE GENOMIC DNA]</scope>
    <source>
        <strain evidence="4">RMSCC 3488</strain>
    </source>
</reference>
<name>A0A0J6IA32_COCPO</name>
<dbReference type="AlphaFoldDB" id="A0A0J6IA32"/>
<evidence type="ECO:0000313" key="4">
    <source>
        <dbReference type="Proteomes" id="UP000054567"/>
    </source>
</evidence>
<dbReference type="PANTHER" id="PTHR37544">
    <property type="entry name" value="SPRAY-RELATED"/>
    <property type="match status" value="1"/>
</dbReference>
<feature type="transmembrane region" description="Helical" evidence="2">
    <location>
        <begin position="743"/>
        <end position="768"/>
    </location>
</feature>
<dbReference type="Pfam" id="PF11915">
    <property type="entry name" value="DUF3433"/>
    <property type="match status" value="2"/>
</dbReference>
<sequence>MAALPLAVDTAPQSGSSDDVADGLLKDSDFRKDGREHVLEYGHSPRLWQPFFLRRSTFLVFIATFVALLATIVALYCYAARGDGRQGIETQGWRHYYLWTYGPTAVFMVLGAFWGQVEYRGCQLMPWLLMSRAPVAASDGLLLDYLSPWNIESLYRSVRRRHYLVSLVIAGTLLVNGMAIVSTSFFELRDVPIKRSASLRLTHDFNFRLDNFRPPDVTTIPHMRAMGIALNGSDLPFGILANHVFPPFQEDGPFRPDNFTLGDNREIEAEVDVLTVKVQCENATMEATKNQSEYTLSMKSGSCSTGPLPQQVTQYTVFRGVNATFVGFPSLCDGKRLHFPQDEDQYTDAYWRIWVYIPRHDPNGLYLNATIGSGKTAERGAGKFAFTCAFCTPYLDIARVPVKLSRSSDGISIITDIDMKKQRPLSPSSPPALDVNAGALLYGAWISMLKADGNGWSLLGRRSGDREAFYDPALLSQELGRGLESSAIQVARDQLLQPVDRHIKGTTERTESRLFVRQLSFGLMIGFLSVLIIISVVIDCFYLPLSVCSRDPSSIGGLATILARSPKLMATLRNMNLKWPSEMKELLAGCEHRTCINVGREFQIEVHDQRTSHAQVSKSGTDSTPRWWRPVSARPPVYILTFVLPLVVIATIEVLLHISNTRRGIAPVGGRENGRDQPWAYVPAIVMFCIRVLYQMMEANVRTFQPFHCLARGRARANASVLENQHRKITAWAILDSLGKRQWALVASAVALLLAGALPITVSGLYAVNNLPYPTDISLVQRSTWNVSSYKQHLDHSKYLDLRSKDLTPGRILYLNMSYPQWTYADLAFPKLSLPRTDDNGTSNLTPGYIQARLPAWRPNLNCDGEIPASDYKLSWSHDDDDGLLRWDVEINSTRGACSFSLHEKGVGAPKYFSDWFNLTQNVAYEGNPADCPTLLYLFGNQVETRMLKCRPQIQEVDVDVRLEPRSLMINPNHPPSIVPGSARPPLDDFMAYSNGTMVPIPFLPGPGYFDPDFIAVQAPRKEYRIDFFTTAAIWGAGGIPADELLSDTGKLSAALTRIYGIVIAQRINDNWHIPFGSDTTTTAPDGENNSPTNFPAKLIGHGDYLVQSRLSTRLLDAFLLCMVILAVTSTLLMNTKNILPKNPCSIAAVASLLAGSRVVEDPRIIPQGAEWWDDKELVKRGVFVGWRFSMRWWVRRRQGPVADDGGDGNGVERERERFNGEGDGLLEEEKVFGIDVHDRESA</sequence>
<keyword evidence="2" id="KW-0472">Membrane</keyword>
<keyword evidence="2" id="KW-0812">Transmembrane</keyword>
<feature type="region of interest" description="Disordered" evidence="1">
    <location>
        <begin position="1"/>
        <end position="21"/>
    </location>
</feature>
<evidence type="ECO:0000256" key="2">
    <source>
        <dbReference type="SAM" id="Phobius"/>
    </source>
</evidence>
<feature type="transmembrane region" description="Helical" evidence="2">
    <location>
        <begin position="637"/>
        <end position="658"/>
    </location>
</feature>
<dbReference type="Proteomes" id="UP000054567">
    <property type="component" value="Unassembled WGS sequence"/>
</dbReference>
<dbReference type="VEuPathDB" id="FungiDB:CPAG_04774"/>
<protein>
    <submittedName>
        <fullName evidence="3">Uncharacterized protein</fullName>
    </submittedName>
</protein>
<dbReference type="OrthoDB" id="5332281at2759"/>